<feature type="compositionally biased region" description="Low complexity" evidence="5">
    <location>
        <begin position="371"/>
        <end position="387"/>
    </location>
</feature>
<dbReference type="CDD" id="cd00200">
    <property type="entry name" value="WD40"/>
    <property type="match status" value="1"/>
</dbReference>
<dbReference type="GO" id="GO:0000724">
    <property type="term" value="P:double-strand break repair via homologous recombination"/>
    <property type="evidence" value="ECO:0007669"/>
    <property type="project" value="TreeGrafter"/>
</dbReference>
<evidence type="ECO:0000256" key="5">
    <source>
        <dbReference type="SAM" id="MobiDB-lite"/>
    </source>
</evidence>
<dbReference type="SUPFAM" id="SSF50978">
    <property type="entry name" value="WD40 repeat-like"/>
    <property type="match status" value="1"/>
</dbReference>
<dbReference type="PROSITE" id="PS00678">
    <property type="entry name" value="WD_REPEATS_1"/>
    <property type="match status" value="1"/>
</dbReference>
<dbReference type="InterPro" id="IPR001680">
    <property type="entry name" value="WD40_rpt"/>
</dbReference>
<dbReference type="Proteomes" id="UP000256601">
    <property type="component" value="Unassembled WGS sequence"/>
</dbReference>
<dbReference type="InterPro" id="IPR020472">
    <property type="entry name" value="WD40_PAC1"/>
</dbReference>
<dbReference type="PRINTS" id="PR00320">
    <property type="entry name" value="GPROTEINBRPT"/>
</dbReference>
<feature type="compositionally biased region" description="Low complexity" evidence="5">
    <location>
        <begin position="630"/>
        <end position="648"/>
    </location>
</feature>
<feature type="region of interest" description="Disordered" evidence="5">
    <location>
        <begin position="554"/>
        <end position="582"/>
    </location>
</feature>
<dbReference type="InterPro" id="IPR036322">
    <property type="entry name" value="WD40_repeat_dom_sf"/>
</dbReference>
<dbReference type="Pfam" id="PF11816">
    <property type="entry name" value="DUF3337"/>
    <property type="match status" value="1"/>
</dbReference>
<dbReference type="AlphaFoldDB" id="A0A371C104"/>
<dbReference type="EMBL" id="KZ859054">
    <property type="protein sequence ID" value="RDW24005.1"/>
    <property type="molecule type" value="Genomic_DNA"/>
</dbReference>
<sequence>MRKSSKKLVYTLAPESFTNGHSLGVNSLCAHDDLLYSAGRDGVVNMWSTSKTAPTKFVAANQMHTHWVNDICTVNNGRSILSASSDLSVKLWTPSRNETVLVGHHRDYVKCIAERGQADPTWAATGGLDQQIIIWDLVALKQRAVMKPTSSNQAARSQQHLSLYSLAASSSGSQLVVGGGPDGIIRCWDAREPERVQAMLVGHTDNVRSIVLPEDVGGTPGGLISASSDGTVRLWDVGMRKVVSTLDSHVDSVWSLSMTDPETLYSADRSGLVIKTDLSRGLDVDSEVVCREHGSVNRVLAVDGSVWTATENSRIHRWADVAVRPGKQVSEVPEEPTAPVRTKGHAHSGSHDWGDWTIKFHGDGKPEEGGLETTEVTTSETPSDTPSDTLLETLQGQNGLIKHKPLLNRRQVLAIDTAGEVSLWDLVLCREVQKFGKRDMDEVFNELKTHEIGVAWCQVQTKSGRLYVTLEENSFSDGEVYIDELGTDYVFPEDFVRSSASTTSSGLDNPDQRLNLGQWILTNLFTNLIDKQLESDADYRRHFDEYRANEERAAAAALAAKEEKQLPPTPAEDVSAANAANNVKEEPSKFRLFGKKKRNSVAGASSTPTVNTAAAAATTNGTSKPTSPVATTRPSTAANAAAASSAAADVPPPNLEAITATTRAKYASSSDASLLKPPSFPKLEIPNVVVIISQYNSDFGENMDLVCEQRDKFESHYNDLPDWVVNLLLFNQIPHKDPVKVNFTLTPEHEKDAINPPRLSAYRMLRIKRITNYISDHLASRPNPETIELSCQGRVLGPKETLASVRSLWKTGGDVVINYRFV</sequence>
<evidence type="ECO:0000256" key="1">
    <source>
        <dbReference type="ARBA" id="ARBA00006917"/>
    </source>
</evidence>
<dbReference type="VEuPathDB" id="FungiDB:YALI1_D08251g"/>
<feature type="repeat" description="WD" evidence="4">
    <location>
        <begin position="61"/>
        <end position="102"/>
    </location>
</feature>
<protein>
    <submittedName>
        <fullName evidence="6">WD40-repeat-containing domain protein</fullName>
    </submittedName>
</protein>
<dbReference type="PROSITE" id="PS50082">
    <property type="entry name" value="WD_REPEATS_2"/>
    <property type="match status" value="3"/>
</dbReference>
<proteinExistence type="inferred from homology"/>
<dbReference type="PANTHER" id="PTHR19862">
    <property type="entry name" value="WD REPEAT-CONTAINING PROTEIN 48"/>
    <property type="match status" value="1"/>
</dbReference>
<evidence type="ECO:0000256" key="3">
    <source>
        <dbReference type="ARBA" id="ARBA00022737"/>
    </source>
</evidence>
<keyword evidence="3" id="KW-0677">Repeat</keyword>
<dbReference type="VEuPathDB" id="FungiDB:YALI0_D06435g"/>
<dbReference type="PROSITE" id="PS50294">
    <property type="entry name" value="WD_REPEATS_REGION"/>
    <property type="match status" value="1"/>
</dbReference>
<feature type="region of interest" description="Disordered" evidence="5">
    <location>
        <begin position="362"/>
        <end position="387"/>
    </location>
</feature>
<reference evidence="6 7" key="1">
    <citation type="submission" date="2018-07" db="EMBL/GenBank/DDBJ databases">
        <title>Draft Genome Assemblies for Five Robust Yarrowia lipolytica Strains Exhibiting High Lipid Production and Pentose Sugar Utilization and Sugar Alcohol Secretion from Undetoxified Lignocellulosic Biomass Hydrolysates.</title>
        <authorList>
            <consortium name="DOE Joint Genome Institute"/>
            <person name="Walker C."/>
            <person name="Ryu S."/>
            <person name="Na H."/>
            <person name="Zane M."/>
            <person name="LaButti K."/>
            <person name="Lipzen A."/>
            <person name="Haridas S."/>
            <person name="Barry K."/>
            <person name="Grigoriev I.V."/>
            <person name="Quarterman J."/>
            <person name="Slininger P."/>
            <person name="Dien B."/>
            <person name="Trinh C.T."/>
        </authorList>
    </citation>
    <scope>NUCLEOTIDE SEQUENCE [LARGE SCALE GENOMIC DNA]</scope>
    <source>
        <strain evidence="6 7">YB392</strain>
    </source>
</reference>
<gene>
    <name evidence="6" type="ORF">B0I71DRAFT_134982</name>
</gene>
<dbReference type="Gene3D" id="2.130.10.10">
    <property type="entry name" value="YVTN repeat-like/Quinoprotein amine dehydrogenase"/>
    <property type="match status" value="2"/>
</dbReference>
<dbReference type="InterPro" id="IPR015943">
    <property type="entry name" value="WD40/YVTN_repeat-like_dom_sf"/>
</dbReference>
<dbReference type="InterPro" id="IPR019775">
    <property type="entry name" value="WD40_repeat_CS"/>
</dbReference>
<dbReference type="SMART" id="SM00320">
    <property type="entry name" value="WD40"/>
    <property type="match status" value="6"/>
</dbReference>
<evidence type="ECO:0000313" key="6">
    <source>
        <dbReference type="EMBL" id="RDW24005.1"/>
    </source>
</evidence>
<feature type="repeat" description="WD" evidence="4">
    <location>
        <begin position="200"/>
        <end position="245"/>
    </location>
</feature>
<evidence type="ECO:0000256" key="2">
    <source>
        <dbReference type="ARBA" id="ARBA00022574"/>
    </source>
</evidence>
<name>A0A371C104_YARLL</name>
<evidence type="ECO:0000256" key="4">
    <source>
        <dbReference type="PROSITE-ProRule" id="PRU00221"/>
    </source>
</evidence>
<comment type="similarity">
    <text evidence="1">Belongs to the WD repeat WDR48 family.</text>
</comment>
<dbReference type="Pfam" id="PF00400">
    <property type="entry name" value="WD40"/>
    <property type="match status" value="5"/>
</dbReference>
<keyword evidence="2 4" id="KW-0853">WD repeat</keyword>
<dbReference type="PANTHER" id="PTHR19862:SF14">
    <property type="entry name" value="WD REPEAT-CONTAINING PROTEIN 48"/>
    <property type="match status" value="1"/>
</dbReference>
<feature type="region of interest" description="Disordered" evidence="5">
    <location>
        <begin position="327"/>
        <end position="349"/>
    </location>
</feature>
<feature type="compositionally biased region" description="Low complexity" evidence="5">
    <location>
        <begin position="604"/>
        <end position="623"/>
    </location>
</feature>
<feature type="region of interest" description="Disordered" evidence="5">
    <location>
        <begin position="601"/>
        <end position="653"/>
    </location>
</feature>
<organism evidence="6 7">
    <name type="scientific">Yarrowia lipolytica</name>
    <name type="common">Candida lipolytica</name>
    <dbReference type="NCBI Taxonomy" id="4952"/>
    <lineage>
        <taxon>Eukaryota</taxon>
        <taxon>Fungi</taxon>
        <taxon>Dikarya</taxon>
        <taxon>Ascomycota</taxon>
        <taxon>Saccharomycotina</taxon>
        <taxon>Dipodascomycetes</taxon>
        <taxon>Dipodascales</taxon>
        <taxon>Dipodascales incertae sedis</taxon>
        <taxon>Yarrowia</taxon>
    </lineage>
</organism>
<dbReference type="InterPro" id="IPR051246">
    <property type="entry name" value="WDR48"/>
</dbReference>
<feature type="repeat" description="WD" evidence="4">
    <location>
        <begin position="18"/>
        <end position="57"/>
    </location>
</feature>
<dbReference type="InterPro" id="IPR021772">
    <property type="entry name" value="WDR48/Bun107"/>
</dbReference>
<dbReference type="GO" id="GO:0043130">
    <property type="term" value="F:ubiquitin binding"/>
    <property type="evidence" value="ECO:0007669"/>
    <property type="project" value="TreeGrafter"/>
</dbReference>
<accession>A0A371C104</accession>
<evidence type="ECO:0000313" key="7">
    <source>
        <dbReference type="Proteomes" id="UP000256601"/>
    </source>
</evidence>